<dbReference type="Proteomes" id="UP001465755">
    <property type="component" value="Unassembled WGS sequence"/>
</dbReference>
<evidence type="ECO:0000313" key="2">
    <source>
        <dbReference type="Proteomes" id="UP001465755"/>
    </source>
</evidence>
<dbReference type="EMBL" id="JALJOQ010000205">
    <property type="protein sequence ID" value="KAK9789570.1"/>
    <property type="molecule type" value="Genomic_DNA"/>
</dbReference>
<name>A0AAW1NKG1_9CHLO</name>
<comment type="caution">
    <text evidence="1">The sequence shown here is derived from an EMBL/GenBank/DDBJ whole genome shotgun (WGS) entry which is preliminary data.</text>
</comment>
<reference evidence="1 2" key="1">
    <citation type="journal article" date="2024" name="Nat. Commun.">
        <title>Phylogenomics reveals the evolutionary origins of lichenization in chlorophyte algae.</title>
        <authorList>
            <person name="Puginier C."/>
            <person name="Libourel C."/>
            <person name="Otte J."/>
            <person name="Skaloud P."/>
            <person name="Haon M."/>
            <person name="Grisel S."/>
            <person name="Petersen M."/>
            <person name="Berrin J.G."/>
            <person name="Delaux P.M."/>
            <person name="Dal Grande F."/>
            <person name="Keller J."/>
        </authorList>
    </citation>
    <scope>NUCLEOTIDE SEQUENCE [LARGE SCALE GENOMIC DNA]</scope>
    <source>
        <strain evidence="1 2">SAG 2036</strain>
    </source>
</reference>
<gene>
    <name evidence="1" type="ORF">WJX73_001982</name>
</gene>
<proteinExistence type="predicted"/>
<protein>
    <submittedName>
        <fullName evidence="1">Uncharacterized protein</fullName>
    </submittedName>
</protein>
<keyword evidence="2" id="KW-1185">Reference proteome</keyword>
<accession>A0AAW1NKG1</accession>
<dbReference type="AlphaFoldDB" id="A0AAW1NKG1"/>
<organism evidence="1 2">
    <name type="scientific">Symbiochloris irregularis</name>
    <dbReference type="NCBI Taxonomy" id="706552"/>
    <lineage>
        <taxon>Eukaryota</taxon>
        <taxon>Viridiplantae</taxon>
        <taxon>Chlorophyta</taxon>
        <taxon>core chlorophytes</taxon>
        <taxon>Trebouxiophyceae</taxon>
        <taxon>Trebouxiales</taxon>
        <taxon>Trebouxiaceae</taxon>
        <taxon>Symbiochloris</taxon>
    </lineage>
</organism>
<sequence>MHRYLHSRALIQAPSQQTVISPQAVGGAQGSHALVPVADNQAMVHLLGLRGVPSAEQGYVYTHPESGYVFELRDASPHSCDSSDDEAPGDVIAPEPEELEYRPLHLGSVSQVLPYYLCDLVRFDKHQRQKVVGRILDALGKWRASSA</sequence>
<evidence type="ECO:0000313" key="1">
    <source>
        <dbReference type="EMBL" id="KAK9789570.1"/>
    </source>
</evidence>